<evidence type="ECO:0000313" key="2">
    <source>
        <dbReference type="Proteomes" id="UP001595851"/>
    </source>
</evidence>
<proteinExistence type="predicted"/>
<comment type="caution">
    <text evidence="1">The sequence shown here is derived from an EMBL/GenBank/DDBJ whole genome shotgun (WGS) entry which is preliminary data.</text>
</comment>
<accession>A0ABV8GTL1</accession>
<sequence>MTATSRTDQLTSLTEFSANGGKRVRDWTVRESFTPLAFDATGRVLIGWQGPGKLVRLDGDRLTLIPMPELAAEQHLQVAW</sequence>
<organism evidence="1 2">
    <name type="scientific">Nonomuraea purpurea</name>
    <dbReference type="NCBI Taxonomy" id="1849276"/>
    <lineage>
        <taxon>Bacteria</taxon>
        <taxon>Bacillati</taxon>
        <taxon>Actinomycetota</taxon>
        <taxon>Actinomycetes</taxon>
        <taxon>Streptosporangiales</taxon>
        <taxon>Streptosporangiaceae</taxon>
        <taxon>Nonomuraea</taxon>
    </lineage>
</organism>
<evidence type="ECO:0000313" key="1">
    <source>
        <dbReference type="EMBL" id="MFC4016155.1"/>
    </source>
</evidence>
<dbReference type="EMBL" id="JBHSBI010000058">
    <property type="protein sequence ID" value="MFC4016155.1"/>
    <property type="molecule type" value="Genomic_DNA"/>
</dbReference>
<protein>
    <submittedName>
        <fullName evidence="1">Uncharacterized protein</fullName>
    </submittedName>
</protein>
<name>A0ABV8GTL1_9ACTN</name>
<keyword evidence="2" id="KW-1185">Reference proteome</keyword>
<dbReference type="RefSeq" id="WP_379535947.1">
    <property type="nucleotide sequence ID" value="NZ_JBHSBI010000058.1"/>
</dbReference>
<dbReference type="Proteomes" id="UP001595851">
    <property type="component" value="Unassembled WGS sequence"/>
</dbReference>
<gene>
    <name evidence="1" type="ORF">ACFOY2_53720</name>
</gene>
<reference evidence="2" key="1">
    <citation type="journal article" date="2019" name="Int. J. Syst. Evol. Microbiol.">
        <title>The Global Catalogue of Microorganisms (GCM) 10K type strain sequencing project: providing services to taxonomists for standard genome sequencing and annotation.</title>
        <authorList>
            <consortium name="The Broad Institute Genomics Platform"/>
            <consortium name="The Broad Institute Genome Sequencing Center for Infectious Disease"/>
            <person name="Wu L."/>
            <person name="Ma J."/>
        </authorList>
    </citation>
    <scope>NUCLEOTIDE SEQUENCE [LARGE SCALE GENOMIC DNA]</scope>
    <source>
        <strain evidence="2">TBRC 1276</strain>
    </source>
</reference>